<feature type="domain" description="DNA2/NAM7 helicase-like C-terminal" evidence="1">
    <location>
        <begin position="4"/>
        <end position="110"/>
    </location>
</feature>
<evidence type="ECO:0000313" key="2">
    <source>
        <dbReference type="EMBL" id="CAD6447930.1"/>
    </source>
</evidence>
<dbReference type="InterPro" id="IPR027417">
    <property type="entry name" value="P-loop_NTPase"/>
</dbReference>
<dbReference type="InterPro" id="IPR041679">
    <property type="entry name" value="DNA2/NAM7-like_C"/>
</dbReference>
<dbReference type="Gene3D" id="3.40.50.300">
    <property type="entry name" value="P-loop containing nucleotide triphosphate hydrolases"/>
    <property type="match status" value="1"/>
</dbReference>
<comment type="caution">
    <text evidence="2">The sequence shown here is derived from an EMBL/GenBank/DDBJ whole genome shotgun (WGS) entry which is preliminary data.</text>
</comment>
<dbReference type="AlphaFoldDB" id="A0A8H2ZVL4"/>
<sequence length="170" mass="19540">MNLTSTTINMNLIEYFILKCNIPPQSIIIISHYTIQIKMYKYTIGKLRTEYPDHDFTKVHIHTTDSIQEGSADIVFEDPIRTQSPGFTNDPGRNSVMLTHTTSFQIITTNSRDIQCPGRDQPIIRQAFDAAKRSKACIRIARDMEEHEKLLCHRYVETQGARIDGVITLR</sequence>
<name>A0A8H2ZVL4_9HELO</name>
<proteinExistence type="predicted"/>
<reference evidence="2" key="1">
    <citation type="submission" date="2020-10" db="EMBL/GenBank/DDBJ databases">
        <authorList>
            <person name="Kusch S."/>
        </authorList>
    </citation>
    <scope>NUCLEOTIDE SEQUENCE</scope>
    <source>
        <strain evidence="2">SwB9</strain>
    </source>
</reference>
<evidence type="ECO:0000313" key="3">
    <source>
        <dbReference type="Proteomes" id="UP000624404"/>
    </source>
</evidence>
<keyword evidence="3" id="KW-1185">Reference proteome</keyword>
<accession>A0A8H2ZVL4</accession>
<dbReference type="Pfam" id="PF13087">
    <property type="entry name" value="AAA_12"/>
    <property type="match status" value="1"/>
</dbReference>
<evidence type="ECO:0000259" key="1">
    <source>
        <dbReference type="Pfam" id="PF13087"/>
    </source>
</evidence>
<gene>
    <name evidence="2" type="ORF">SCLTRI_LOCUS7722</name>
</gene>
<dbReference type="Proteomes" id="UP000624404">
    <property type="component" value="Unassembled WGS sequence"/>
</dbReference>
<protein>
    <submittedName>
        <fullName evidence="2">5733d91e-9488-4084-996a-322bc2f33906</fullName>
    </submittedName>
</protein>
<dbReference type="EMBL" id="CAJHIA010000030">
    <property type="protein sequence ID" value="CAD6447930.1"/>
    <property type="molecule type" value="Genomic_DNA"/>
</dbReference>
<dbReference type="OrthoDB" id="3564277at2759"/>
<organism evidence="2 3">
    <name type="scientific">Sclerotinia trifoliorum</name>
    <dbReference type="NCBI Taxonomy" id="28548"/>
    <lineage>
        <taxon>Eukaryota</taxon>
        <taxon>Fungi</taxon>
        <taxon>Dikarya</taxon>
        <taxon>Ascomycota</taxon>
        <taxon>Pezizomycotina</taxon>
        <taxon>Leotiomycetes</taxon>
        <taxon>Helotiales</taxon>
        <taxon>Sclerotiniaceae</taxon>
        <taxon>Sclerotinia</taxon>
    </lineage>
</organism>